<reference evidence="2" key="1">
    <citation type="submission" date="2006-08" db="EMBL/GenBank/DDBJ databases">
        <title>Characterization and the reclassification of white sturgeon iridovirus as white sturgeon epivirus based on DNA methylation, phylogentic, and serological analyses.</title>
        <authorList>
            <person name="Kwak K.T."/>
            <person name="Hedrick R.P."/>
        </authorList>
    </citation>
    <scope>NUCLEOTIDE SEQUENCE</scope>
    <source>
        <strain evidence="2">1</strain>
    </source>
</reference>
<dbReference type="GO" id="GO:0003677">
    <property type="term" value="F:DNA binding"/>
    <property type="evidence" value="ECO:0007669"/>
    <property type="project" value="InterPro"/>
</dbReference>
<dbReference type="GO" id="GO:0006351">
    <property type="term" value="P:DNA-templated transcription"/>
    <property type="evidence" value="ECO:0007669"/>
    <property type="project" value="InterPro"/>
</dbReference>
<keyword evidence="2" id="KW-0240">DNA-directed RNA polymerase</keyword>
<feature type="non-terminal residue" evidence="2">
    <location>
        <position position="1"/>
    </location>
</feature>
<feature type="domain" description="RNA polymerase Rpb1" evidence="1">
    <location>
        <begin position="2"/>
        <end position="81"/>
    </location>
</feature>
<dbReference type="GO" id="GO:0000428">
    <property type="term" value="C:DNA-directed RNA polymerase complex"/>
    <property type="evidence" value="ECO:0007669"/>
    <property type="project" value="UniProtKB-KW"/>
</dbReference>
<feature type="non-terminal residue" evidence="2">
    <location>
        <position position="81"/>
    </location>
</feature>
<dbReference type="EMBL" id="DQ897646">
    <property type="protein sequence ID" value="ABK34556.1"/>
    <property type="molecule type" value="Genomic_DNA"/>
</dbReference>
<dbReference type="Pfam" id="PF04998">
    <property type="entry name" value="RNA_pol_Rpb1_5"/>
    <property type="match status" value="1"/>
</dbReference>
<organism evidence="2">
    <name type="scientific">White sturgeon epivirus</name>
    <dbReference type="NCBI Taxonomy" id="329359"/>
    <lineage>
        <taxon>Viruses</taxon>
    </lineage>
</organism>
<sequence length="81" mass="9032">YIVATDGIDLDRVKNNKHVDFNTVVVNDIQTVYNTLGIEAARNLIVKEIDQLYNGSDNPINLTHIYLLADIITNMGTITSI</sequence>
<protein>
    <submittedName>
        <fullName evidence="2">Putative DNA-directed RNA polymerase domain 5</fullName>
    </submittedName>
</protein>
<dbReference type="GO" id="GO:0003899">
    <property type="term" value="F:DNA-directed RNA polymerase activity"/>
    <property type="evidence" value="ECO:0007669"/>
    <property type="project" value="InterPro"/>
</dbReference>
<accession>B8K2X1</accession>
<evidence type="ECO:0000259" key="1">
    <source>
        <dbReference type="Pfam" id="PF04998"/>
    </source>
</evidence>
<name>B8K2X1_9VIRU</name>
<evidence type="ECO:0000313" key="2">
    <source>
        <dbReference type="EMBL" id="ABK34556.1"/>
    </source>
</evidence>
<proteinExistence type="predicted"/>
<dbReference type="InterPro" id="IPR007081">
    <property type="entry name" value="RNA_pol_Rpb1_5"/>
</dbReference>
<keyword evidence="2" id="KW-0804">Transcription</keyword>
<dbReference type="SUPFAM" id="SSF64484">
    <property type="entry name" value="beta and beta-prime subunits of DNA dependent RNA-polymerase"/>
    <property type="match status" value="1"/>
</dbReference>